<evidence type="ECO:0000313" key="2">
    <source>
        <dbReference type="EMBL" id="QDV70636.1"/>
    </source>
</evidence>
<dbReference type="Pfam" id="PF13489">
    <property type="entry name" value="Methyltransf_23"/>
    <property type="match status" value="1"/>
</dbReference>
<dbReference type="AlphaFoldDB" id="A0A518JYL5"/>
<accession>A0A518JYL5</accession>
<keyword evidence="2" id="KW-0808">Transferase</keyword>
<dbReference type="SUPFAM" id="SSF53335">
    <property type="entry name" value="S-adenosyl-L-methionine-dependent methyltransferases"/>
    <property type="match status" value="1"/>
</dbReference>
<protein>
    <submittedName>
        <fullName evidence="2">Mg-protoporphyrin IX methyl transferase</fullName>
    </submittedName>
</protein>
<feature type="compositionally biased region" description="Basic and acidic residues" evidence="1">
    <location>
        <begin position="301"/>
        <end position="313"/>
    </location>
</feature>
<gene>
    <name evidence="2" type="ORF">Poly24_43620</name>
</gene>
<evidence type="ECO:0000313" key="3">
    <source>
        <dbReference type="Proteomes" id="UP000315082"/>
    </source>
</evidence>
<dbReference type="KEGG" id="rcf:Poly24_43620"/>
<reference evidence="2 3" key="1">
    <citation type="submission" date="2019-02" db="EMBL/GenBank/DDBJ databases">
        <title>Deep-cultivation of Planctomycetes and their phenomic and genomic characterization uncovers novel biology.</title>
        <authorList>
            <person name="Wiegand S."/>
            <person name="Jogler M."/>
            <person name="Boedeker C."/>
            <person name="Pinto D."/>
            <person name="Vollmers J."/>
            <person name="Rivas-Marin E."/>
            <person name="Kohn T."/>
            <person name="Peeters S.H."/>
            <person name="Heuer A."/>
            <person name="Rast P."/>
            <person name="Oberbeckmann S."/>
            <person name="Bunk B."/>
            <person name="Jeske O."/>
            <person name="Meyerdierks A."/>
            <person name="Storesund J.E."/>
            <person name="Kallscheuer N."/>
            <person name="Luecker S."/>
            <person name="Lage O.M."/>
            <person name="Pohl T."/>
            <person name="Merkel B.J."/>
            <person name="Hornburger P."/>
            <person name="Mueller R.-W."/>
            <person name="Bruemmer F."/>
            <person name="Labrenz M."/>
            <person name="Spormann A.M."/>
            <person name="Op den Camp H."/>
            <person name="Overmann J."/>
            <person name="Amann R."/>
            <person name="Jetten M.S.M."/>
            <person name="Mascher T."/>
            <person name="Medema M.H."/>
            <person name="Devos D.P."/>
            <person name="Kaster A.-K."/>
            <person name="Ovreas L."/>
            <person name="Rohde M."/>
            <person name="Galperin M.Y."/>
            <person name="Jogler C."/>
        </authorList>
    </citation>
    <scope>NUCLEOTIDE SEQUENCE [LARGE SCALE GENOMIC DNA]</scope>
    <source>
        <strain evidence="2 3">Poly24</strain>
    </source>
</reference>
<dbReference type="Gene3D" id="3.40.50.150">
    <property type="entry name" value="Vaccinia Virus protein VP39"/>
    <property type="match status" value="1"/>
</dbReference>
<dbReference type="InterPro" id="IPR029063">
    <property type="entry name" value="SAM-dependent_MTases_sf"/>
</dbReference>
<sequence length="323" mass="36795">MHLDRMPMTDAREAPVQIETPDAPFAFGKNWARFLASLNEERIKAAEASLRNLLQRQDLNGYRFLDAGSGSGLFSLAAYRLGAVVTSFDVDHDSVACTEELRRRYATDDDRWRVMRGSLLDQVFLDTLGSFEGVYCWGVAHHSGSMWTAIENLLPLVEPDGSIVLAIYNDQLYISRVWRAIKHIYHRLPAFLRPLYVVAIGFSAFAKRLVVTMLACVLRLLTLRNPFVPLMNWATETQSRGMHGWYDLVDWVGGWPFEVAKPEEVFRFLRDRGFFLEEMTTSAGHGCNEFTFTRTTEKITTHQSTDADFRTEPKIQPSMSLPG</sequence>
<dbReference type="EMBL" id="CP036348">
    <property type="protein sequence ID" value="QDV70636.1"/>
    <property type="molecule type" value="Genomic_DNA"/>
</dbReference>
<name>A0A518JYL5_9BACT</name>
<feature type="region of interest" description="Disordered" evidence="1">
    <location>
        <begin position="301"/>
        <end position="323"/>
    </location>
</feature>
<dbReference type="GO" id="GO:0016740">
    <property type="term" value="F:transferase activity"/>
    <property type="evidence" value="ECO:0007669"/>
    <property type="project" value="UniProtKB-KW"/>
</dbReference>
<dbReference type="Proteomes" id="UP000315082">
    <property type="component" value="Chromosome"/>
</dbReference>
<organism evidence="2 3">
    <name type="scientific">Rosistilla carotiformis</name>
    <dbReference type="NCBI Taxonomy" id="2528017"/>
    <lineage>
        <taxon>Bacteria</taxon>
        <taxon>Pseudomonadati</taxon>
        <taxon>Planctomycetota</taxon>
        <taxon>Planctomycetia</taxon>
        <taxon>Pirellulales</taxon>
        <taxon>Pirellulaceae</taxon>
        <taxon>Rosistilla</taxon>
    </lineage>
</organism>
<dbReference type="CDD" id="cd02440">
    <property type="entry name" value="AdoMet_MTases"/>
    <property type="match status" value="1"/>
</dbReference>
<keyword evidence="3" id="KW-1185">Reference proteome</keyword>
<proteinExistence type="predicted"/>
<evidence type="ECO:0000256" key="1">
    <source>
        <dbReference type="SAM" id="MobiDB-lite"/>
    </source>
</evidence>